<gene>
    <name evidence="5" type="ORF">EDD28_1170</name>
</gene>
<keyword evidence="1" id="KW-0175">Coiled coil</keyword>
<sequence>MPETTPDRALPPVSPPPPGTVRRSQPTTQLVPRRGSPPGGRKVGRKPAFTAADVVAAAIAEGVDRFTLAAVADRLGVVTPAIYRLFPSRDDLVIACLDAAGATLALPEPGASWREVLRLWADECWRLCEQFPGLSRLVYSYPAAPTRIEPALRAYAEHLGAQGRTPGQVMFALDFIGDTVFASHLGVESMRTVREDGRTGLATVRDAVGDADVILRPEESWTGRRVMDAKVEFILRGLADDWPEF</sequence>
<feature type="region of interest" description="Disordered" evidence="3">
    <location>
        <begin position="1"/>
        <end position="45"/>
    </location>
</feature>
<evidence type="ECO:0000313" key="5">
    <source>
        <dbReference type="EMBL" id="ROR96585.1"/>
    </source>
</evidence>
<dbReference type="RefSeq" id="WP_123739959.1">
    <property type="nucleotide sequence ID" value="NZ_RKHQ01000001.1"/>
</dbReference>
<dbReference type="SUPFAM" id="SSF46689">
    <property type="entry name" value="Homeodomain-like"/>
    <property type="match status" value="1"/>
</dbReference>
<keyword evidence="6" id="KW-1185">Reference proteome</keyword>
<dbReference type="OrthoDB" id="2570341at2"/>
<evidence type="ECO:0000259" key="4">
    <source>
        <dbReference type="Pfam" id="PF00440"/>
    </source>
</evidence>
<evidence type="ECO:0000256" key="1">
    <source>
        <dbReference type="ARBA" id="ARBA00023054"/>
    </source>
</evidence>
<evidence type="ECO:0000256" key="2">
    <source>
        <dbReference type="ARBA" id="ARBA00023125"/>
    </source>
</evidence>
<dbReference type="InterPro" id="IPR001647">
    <property type="entry name" value="HTH_TetR"/>
</dbReference>
<comment type="caution">
    <text evidence="5">The sequence shown here is derived from an EMBL/GenBank/DDBJ whole genome shotgun (WGS) entry which is preliminary data.</text>
</comment>
<dbReference type="AlphaFoldDB" id="A0A3N2D9V3"/>
<dbReference type="InterPro" id="IPR036271">
    <property type="entry name" value="Tet_transcr_reg_TetR-rel_C_sf"/>
</dbReference>
<dbReference type="Pfam" id="PF00440">
    <property type="entry name" value="TetR_N"/>
    <property type="match status" value="1"/>
</dbReference>
<dbReference type="Proteomes" id="UP000275356">
    <property type="component" value="Unassembled WGS sequence"/>
</dbReference>
<proteinExistence type="predicted"/>
<dbReference type="Gene3D" id="1.10.357.10">
    <property type="entry name" value="Tetracycline Repressor, domain 2"/>
    <property type="match status" value="1"/>
</dbReference>
<evidence type="ECO:0000313" key="6">
    <source>
        <dbReference type="Proteomes" id="UP000275356"/>
    </source>
</evidence>
<dbReference type="GO" id="GO:0003700">
    <property type="term" value="F:DNA-binding transcription factor activity"/>
    <property type="evidence" value="ECO:0007669"/>
    <property type="project" value="TreeGrafter"/>
</dbReference>
<dbReference type="PANTHER" id="PTHR30055">
    <property type="entry name" value="HTH-TYPE TRANSCRIPTIONAL REGULATOR RUTR"/>
    <property type="match status" value="1"/>
</dbReference>
<keyword evidence="2" id="KW-0238">DNA-binding</keyword>
<reference evidence="5 6" key="1">
    <citation type="submission" date="2018-11" db="EMBL/GenBank/DDBJ databases">
        <title>Sequencing the genomes of 1000 actinobacteria strains.</title>
        <authorList>
            <person name="Klenk H.-P."/>
        </authorList>
    </citation>
    <scope>NUCLEOTIDE SEQUENCE [LARGE SCALE GENOMIC DNA]</scope>
    <source>
        <strain evidence="5 6">DSM 13521</strain>
    </source>
</reference>
<dbReference type="EMBL" id="RKHQ01000001">
    <property type="protein sequence ID" value="ROR96585.1"/>
    <property type="molecule type" value="Genomic_DNA"/>
</dbReference>
<dbReference type="InterPro" id="IPR050109">
    <property type="entry name" value="HTH-type_TetR-like_transc_reg"/>
</dbReference>
<dbReference type="PANTHER" id="PTHR30055:SF183">
    <property type="entry name" value="NUCLEOID OCCLUSION FACTOR SLMA"/>
    <property type="match status" value="1"/>
</dbReference>
<name>A0A3N2D9V3_9MICO</name>
<accession>A0A3N2D9V3</accession>
<dbReference type="GO" id="GO:0000976">
    <property type="term" value="F:transcription cis-regulatory region binding"/>
    <property type="evidence" value="ECO:0007669"/>
    <property type="project" value="TreeGrafter"/>
</dbReference>
<protein>
    <submittedName>
        <fullName evidence="5">TetR family transcriptional regulator</fullName>
    </submittedName>
</protein>
<dbReference type="InterPro" id="IPR009057">
    <property type="entry name" value="Homeodomain-like_sf"/>
</dbReference>
<evidence type="ECO:0000256" key="3">
    <source>
        <dbReference type="SAM" id="MobiDB-lite"/>
    </source>
</evidence>
<dbReference type="SUPFAM" id="SSF48498">
    <property type="entry name" value="Tetracyclin repressor-like, C-terminal domain"/>
    <property type="match status" value="1"/>
</dbReference>
<organism evidence="5 6">
    <name type="scientific">Salana multivorans</name>
    <dbReference type="NCBI Taxonomy" id="120377"/>
    <lineage>
        <taxon>Bacteria</taxon>
        <taxon>Bacillati</taxon>
        <taxon>Actinomycetota</taxon>
        <taxon>Actinomycetes</taxon>
        <taxon>Micrococcales</taxon>
        <taxon>Beutenbergiaceae</taxon>
        <taxon>Salana</taxon>
    </lineage>
</organism>
<feature type="domain" description="HTH tetR-type" evidence="4">
    <location>
        <begin position="59"/>
        <end position="96"/>
    </location>
</feature>